<keyword evidence="2" id="KW-1133">Transmembrane helix</keyword>
<reference evidence="3" key="1">
    <citation type="journal article" date="2022" name="bioRxiv">
        <title>Sequencing and chromosome-scale assembly of the giantPleurodeles waltlgenome.</title>
        <authorList>
            <person name="Brown T."/>
            <person name="Elewa A."/>
            <person name="Iarovenko S."/>
            <person name="Subramanian E."/>
            <person name="Araus A.J."/>
            <person name="Petzold A."/>
            <person name="Susuki M."/>
            <person name="Suzuki K.-i.T."/>
            <person name="Hayashi T."/>
            <person name="Toyoda A."/>
            <person name="Oliveira C."/>
            <person name="Osipova E."/>
            <person name="Leigh N.D."/>
            <person name="Simon A."/>
            <person name="Yun M.H."/>
        </authorList>
    </citation>
    <scope>NUCLEOTIDE SEQUENCE</scope>
    <source>
        <strain evidence="3">20211129_DDA</strain>
        <tissue evidence="3">Liver</tissue>
    </source>
</reference>
<evidence type="ECO:0000256" key="2">
    <source>
        <dbReference type="SAM" id="Phobius"/>
    </source>
</evidence>
<proteinExistence type="predicted"/>
<keyword evidence="4" id="KW-1185">Reference proteome</keyword>
<name>A0AAV7SXF0_PLEWA</name>
<comment type="caution">
    <text evidence="3">The sequence shown here is derived from an EMBL/GenBank/DDBJ whole genome shotgun (WGS) entry which is preliminary data.</text>
</comment>
<evidence type="ECO:0000313" key="3">
    <source>
        <dbReference type="EMBL" id="KAJ1168557.1"/>
    </source>
</evidence>
<evidence type="ECO:0000313" key="4">
    <source>
        <dbReference type="Proteomes" id="UP001066276"/>
    </source>
</evidence>
<feature type="region of interest" description="Disordered" evidence="1">
    <location>
        <begin position="91"/>
        <end position="110"/>
    </location>
</feature>
<dbReference type="EMBL" id="JANPWB010000007">
    <property type="protein sequence ID" value="KAJ1168557.1"/>
    <property type="molecule type" value="Genomic_DNA"/>
</dbReference>
<dbReference type="AlphaFoldDB" id="A0AAV7SXF0"/>
<sequence length="150" mass="15920">MTSSRNTPLPGNSTIINSDLGFQLNLPPRTQSSSPYPAFVGVISKKKGTAQVAFLFAMVVASLLEVFLAIVNTSFTLKLLGFTTISRSTAQAPPPLQDLSAQQHELPSAPPPEFPGFPVTIGMPTAPPQAYPTEPPPPYYLVVSGDTILP</sequence>
<feature type="transmembrane region" description="Helical" evidence="2">
    <location>
        <begin position="52"/>
        <end position="71"/>
    </location>
</feature>
<gene>
    <name evidence="3" type="ORF">NDU88_000477</name>
</gene>
<keyword evidence="2" id="KW-0472">Membrane</keyword>
<keyword evidence="2" id="KW-0812">Transmembrane</keyword>
<organism evidence="3 4">
    <name type="scientific">Pleurodeles waltl</name>
    <name type="common">Iberian ribbed newt</name>
    <dbReference type="NCBI Taxonomy" id="8319"/>
    <lineage>
        <taxon>Eukaryota</taxon>
        <taxon>Metazoa</taxon>
        <taxon>Chordata</taxon>
        <taxon>Craniata</taxon>
        <taxon>Vertebrata</taxon>
        <taxon>Euteleostomi</taxon>
        <taxon>Amphibia</taxon>
        <taxon>Batrachia</taxon>
        <taxon>Caudata</taxon>
        <taxon>Salamandroidea</taxon>
        <taxon>Salamandridae</taxon>
        <taxon>Pleurodelinae</taxon>
        <taxon>Pleurodeles</taxon>
    </lineage>
</organism>
<protein>
    <submittedName>
        <fullName evidence="3">Uncharacterized protein</fullName>
    </submittedName>
</protein>
<evidence type="ECO:0000256" key="1">
    <source>
        <dbReference type="SAM" id="MobiDB-lite"/>
    </source>
</evidence>
<accession>A0AAV7SXF0</accession>
<dbReference type="Proteomes" id="UP001066276">
    <property type="component" value="Chromosome 4_1"/>
</dbReference>